<dbReference type="EMBL" id="KY523104">
    <property type="protein sequence ID" value="QKU35241.1"/>
    <property type="molecule type" value="Genomic_DNA"/>
</dbReference>
<proteinExistence type="predicted"/>
<name>A0A6N1P2I8_9VIRU</name>
<dbReference type="PROSITE" id="PS50280">
    <property type="entry name" value="SET"/>
    <property type="match status" value="1"/>
</dbReference>
<dbReference type="KEGG" id="vg:80518663"/>
<dbReference type="GeneID" id="80518663"/>
<dbReference type="InterPro" id="IPR046341">
    <property type="entry name" value="SET_dom_sf"/>
</dbReference>
<reference evidence="2" key="2">
    <citation type="journal article" date="2018" name="Nat. Commun.">
        <title>Tailed giant Tupanvirus possesses the most complete translational apparatus of the known virosphere.</title>
        <authorList>
            <person name="Abrahao J."/>
            <person name="Silva L."/>
            <person name="Silva L.S."/>
            <person name="Khalil J.Y.B."/>
            <person name="Rodrigues R."/>
            <person name="Arantes T."/>
            <person name="Assis F."/>
            <person name="Boratto P."/>
            <person name="Andrade M."/>
            <person name="Kroon E.G."/>
            <person name="Ribeiro B."/>
            <person name="Bergier I."/>
            <person name="Seligmann H."/>
            <person name="Ghigo E."/>
            <person name="Colson P."/>
            <person name="Levasseur A."/>
            <person name="Kroemer G."/>
            <person name="Raoult D."/>
            <person name="La Scola B."/>
        </authorList>
    </citation>
    <scope>NUCLEOTIDE SEQUENCE [LARGE SCALE GENOMIC DNA]</scope>
    <source>
        <strain evidence="2">Soda lake</strain>
    </source>
</reference>
<sequence>MENQYTSNVYLSDYISIFDTNNNKFVIADKDIPANTLLLIEHVYTGTSTDCHLLVRDNEYLYDTLCPRTTSWKDEKEEEKDQVSLVKVVRNCIGKNLNNMFIGDYMSKFNHACSPNSVFFLAVSKNHHGLVTNYIAVFSTKNIASGEEITINYGIDRGHNVSDDFGCACDNSKEERNKLCQVIYELINNLRKTNIDSIMEMVTKYEKTDECRKILIYQYLAKKGLIYTNKNVVSITQSCIKYLNSIYSEGTLDDKKDKMLDHLNELFSYLD</sequence>
<protein>
    <submittedName>
        <fullName evidence="2">Putative SET domain-containing protein</fullName>
    </submittedName>
</protein>
<dbReference type="Pfam" id="PF00856">
    <property type="entry name" value="SET"/>
    <property type="match status" value="1"/>
</dbReference>
<organism evidence="2">
    <name type="scientific">Tupanvirus soda lake</name>
    <dbReference type="NCBI Taxonomy" id="2126985"/>
    <lineage>
        <taxon>Viruses</taxon>
        <taxon>Varidnaviria</taxon>
        <taxon>Bamfordvirae</taxon>
        <taxon>Nucleocytoviricota</taxon>
        <taxon>Megaviricetes</taxon>
        <taxon>Imitervirales</taxon>
        <taxon>Mimiviridae</taxon>
        <taxon>Megamimivirinae</taxon>
        <taxon>Tupanvirus</taxon>
        <taxon>Tupanvirus salinum</taxon>
    </lineage>
</organism>
<reference evidence="2" key="1">
    <citation type="submission" date="2017-01" db="EMBL/GenBank/DDBJ databases">
        <authorList>
            <person name="Assis F.L."/>
            <person name="Abrahao J.S."/>
            <person name="Silva L."/>
            <person name="Khalil J.B."/>
            <person name="Rodrigues R."/>
            <person name="Silva L.S."/>
            <person name="Arantes T."/>
            <person name="Boratto P."/>
            <person name="Andrade M."/>
            <person name="Kroon E.G."/>
            <person name="Ribeiro B."/>
            <person name="Bergier I."/>
            <person name="Seligmann H."/>
            <person name="Ghigo E."/>
            <person name="Colson P."/>
            <person name="Levasseur A."/>
            <person name="Raoult D."/>
            <person name="Scola B.L."/>
        </authorList>
    </citation>
    <scope>NUCLEOTIDE SEQUENCE</scope>
    <source>
        <strain evidence="2">Soda lake</strain>
    </source>
</reference>
<dbReference type="Gene3D" id="2.170.270.10">
    <property type="entry name" value="SET domain"/>
    <property type="match status" value="1"/>
</dbReference>
<accession>A0A6N1P2I8</accession>
<dbReference type="RefSeq" id="YP_010781899.1">
    <property type="nucleotide sequence ID" value="NC_075039.1"/>
</dbReference>
<dbReference type="SMART" id="SM00317">
    <property type="entry name" value="SET"/>
    <property type="match status" value="1"/>
</dbReference>
<dbReference type="SUPFAM" id="SSF82199">
    <property type="entry name" value="SET domain"/>
    <property type="match status" value="1"/>
</dbReference>
<evidence type="ECO:0000313" key="2">
    <source>
        <dbReference type="EMBL" id="QKU35241.1"/>
    </source>
</evidence>
<evidence type="ECO:0000259" key="1">
    <source>
        <dbReference type="PROSITE" id="PS50280"/>
    </source>
</evidence>
<feature type="domain" description="SET" evidence="1">
    <location>
        <begin position="7"/>
        <end position="154"/>
    </location>
</feature>
<dbReference type="InterPro" id="IPR001214">
    <property type="entry name" value="SET_dom"/>
</dbReference>